<organism evidence="13 14">
    <name type="scientific">Pandoraea sputorum</name>
    <dbReference type="NCBI Taxonomy" id="93222"/>
    <lineage>
        <taxon>Bacteria</taxon>
        <taxon>Pseudomonadati</taxon>
        <taxon>Pseudomonadota</taxon>
        <taxon>Betaproteobacteria</taxon>
        <taxon>Burkholderiales</taxon>
        <taxon>Burkholderiaceae</taxon>
        <taxon>Pandoraea</taxon>
    </lineage>
</organism>
<dbReference type="EMBL" id="LT906435">
    <property type="protein sequence ID" value="SNU81649.1"/>
    <property type="molecule type" value="Genomic_DNA"/>
</dbReference>
<dbReference type="GO" id="GO:0008781">
    <property type="term" value="F:N-acylneuraminate cytidylyltransferase activity"/>
    <property type="evidence" value="ECO:0007669"/>
    <property type="project" value="TreeGrafter"/>
</dbReference>
<comment type="cofactor">
    <cofactor evidence="2 12">
        <name>Mg(2+)</name>
        <dbReference type="ChEBI" id="CHEBI:18420"/>
    </cofactor>
</comment>
<protein>
    <recommendedName>
        <fullName evidence="6">3-deoxy-D-manno-octulosonate 8-phosphate phosphatase KdsC</fullName>
        <ecNumber evidence="5">3.1.3.45</ecNumber>
    </recommendedName>
    <alternativeName>
        <fullName evidence="11">KDO 8-P phosphatase</fullName>
    </alternativeName>
</protein>
<dbReference type="SUPFAM" id="SSF56784">
    <property type="entry name" value="HAD-like"/>
    <property type="match status" value="1"/>
</dbReference>
<dbReference type="CDD" id="cd01630">
    <property type="entry name" value="HAD_KDO-like"/>
    <property type="match status" value="1"/>
</dbReference>
<evidence type="ECO:0000256" key="11">
    <source>
        <dbReference type="ARBA" id="ARBA00031051"/>
    </source>
</evidence>
<keyword evidence="10" id="KW-0448">Lipopolysaccharide biosynthesis</keyword>
<dbReference type="Gene3D" id="3.40.50.1000">
    <property type="entry name" value="HAD superfamily/HAD-like"/>
    <property type="match status" value="1"/>
</dbReference>
<dbReference type="GO" id="GO:0046872">
    <property type="term" value="F:metal ion binding"/>
    <property type="evidence" value="ECO:0007669"/>
    <property type="project" value="UniProtKB-KW"/>
</dbReference>
<dbReference type="OrthoDB" id="9805604at2"/>
<dbReference type="InterPro" id="IPR036412">
    <property type="entry name" value="HAD-like_sf"/>
</dbReference>
<evidence type="ECO:0000256" key="3">
    <source>
        <dbReference type="ARBA" id="ARBA00005893"/>
    </source>
</evidence>
<comment type="similarity">
    <text evidence="3">Belongs to the KdsC family.</text>
</comment>
<reference evidence="13 14" key="1">
    <citation type="submission" date="2017-06" db="EMBL/GenBank/DDBJ databases">
        <authorList>
            <consortium name="Pathogen Informatics"/>
        </authorList>
    </citation>
    <scope>NUCLEOTIDE SEQUENCE [LARGE SCALE GENOMIC DNA]</scope>
    <source>
        <strain evidence="13 14">NCTC13161</strain>
    </source>
</reference>
<evidence type="ECO:0000313" key="13">
    <source>
        <dbReference type="EMBL" id="SNU81649.1"/>
    </source>
</evidence>
<dbReference type="FunFam" id="3.40.50.1000:FF:000029">
    <property type="entry name" value="3-deoxy-D-manno-octulosonate 8-phosphate phosphatase KdsC"/>
    <property type="match status" value="1"/>
</dbReference>
<comment type="catalytic activity">
    <reaction evidence="1">
        <text>3-deoxy-alpha-D-manno-2-octulosonate-8-phosphate + H2O = 3-deoxy-alpha-D-manno-oct-2-ulosonate + phosphate</text>
        <dbReference type="Rhea" id="RHEA:11500"/>
        <dbReference type="ChEBI" id="CHEBI:15377"/>
        <dbReference type="ChEBI" id="CHEBI:43474"/>
        <dbReference type="ChEBI" id="CHEBI:85985"/>
        <dbReference type="ChEBI" id="CHEBI:85986"/>
        <dbReference type="EC" id="3.1.3.45"/>
    </reaction>
</comment>
<dbReference type="Proteomes" id="UP000215126">
    <property type="component" value="Chromosome 1"/>
</dbReference>
<evidence type="ECO:0000256" key="1">
    <source>
        <dbReference type="ARBA" id="ARBA00000898"/>
    </source>
</evidence>
<dbReference type="PANTHER" id="PTHR21485:SF6">
    <property type="entry name" value="N-ACYLNEURAMINATE CYTIDYLYLTRANSFERASE-RELATED"/>
    <property type="match status" value="1"/>
</dbReference>
<evidence type="ECO:0000256" key="7">
    <source>
        <dbReference type="ARBA" id="ARBA00022723"/>
    </source>
</evidence>
<dbReference type="PANTHER" id="PTHR21485">
    <property type="entry name" value="HAD SUPERFAMILY MEMBERS CMAS AND KDSC"/>
    <property type="match status" value="1"/>
</dbReference>
<evidence type="ECO:0000256" key="5">
    <source>
        <dbReference type="ARBA" id="ARBA00013066"/>
    </source>
</evidence>
<dbReference type="STRING" id="93222.NA29_07070"/>
<evidence type="ECO:0000256" key="4">
    <source>
        <dbReference type="ARBA" id="ARBA00011881"/>
    </source>
</evidence>
<evidence type="ECO:0000256" key="8">
    <source>
        <dbReference type="ARBA" id="ARBA00022801"/>
    </source>
</evidence>
<dbReference type="InterPro" id="IPR010023">
    <property type="entry name" value="KdsC_fam"/>
</dbReference>
<comment type="subunit">
    <text evidence="4">Homotetramer.</text>
</comment>
<evidence type="ECO:0000256" key="9">
    <source>
        <dbReference type="ARBA" id="ARBA00022842"/>
    </source>
</evidence>
<dbReference type="InterPro" id="IPR023214">
    <property type="entry name" value="HAD_sf"/>
</dbReference>
<dbReference type="NCBIfam" id="TIGR01670">
    <property type="entry name" value="KdsC-phosphatas"/>
    <property type="match status" value="1"/>
</dbReference>
<dbReference type="GO" id="GO:0009103">
    <property type="term" value="P:lipopolysaccharide biosynthetic process"/>
    <property type="evidence" value="ECO:0007669"/>
    <property type="project" value="UniProtKB-KW"/>
</dbReference>
<dbReference type="SFLD" id="SFLDS00003">
    <property type="entry name" value="Haloacid_Dehalogenase"/>
    <property type="match status" value="1"/>
</dbReference>
<evidence type="ECO:0000256" key="10">
    <source>
        <dbReference type="ARBA" id="ARBA00022985"/>
    </source>
</evidence>
<evidence type="ECO:0000256" key="2">
    <source>
        <dbReference type="ARBA" id="ARBA00001946"/>
    </source>
</evidence>
<gene>
    <name evidence="13" type="primary">kdsC</name>
    <name evidence="13" type="ORF">SAMEA4530655_00554</name>
</gene>
<dbReference type="SFLD" id="SFLDG01138">
    <property type="entry name" value="C1.6.2:_Deoxy-d-mannose-octulo"/>
    <property type="match status" value="1"/>
</dbReference>
<dbReference type="PIRSF" id="PIRSF006118">
    <property type="entry name" value="KDO8-P_Ptase"/>
    <property type="match status" value="1"/>
</dbReference>
<evidence type="ECO:0000256" key="6">
    <source>
        <dbReference type="ARBA" id="ARBA00020092"/>
    </source>
</evidence>
<keyword evidence="8 13" id="KW-0378">Hydrolase</keyword>
<keyword evidence="9 12" id="KW-0460">Magnesium</keyword>
<proteinExistence type="inferred from homology"/>
<dbReference type="GO" id="GO:0019143">
    <property type="term" value="F:3-deoxy-manno-octulosonate-8-phosphatase activity"/>
    <property type="evidence" value="ECO:0007669"/>
    <property type="project" value="UniProtKB-EC"/>
</dbReference>
<sequence>MNHPSQTNPPNASGIAPFDAAAATLRAARLRVMVFDVDGVLTDGGLRYGPAGEVIKTFDSLDGHGLKLLGEAGIVTAIITGRQSDIVAKRAADLRVAHVYQGVHDKRTAFEDLCAKVGVTADVCGHIGDDWPDLPVLTRVGFAACPANAHVEVKTRCHWIASTRGGEGAARELCDFILRAQGRYDALLAEAIA</sequence>
<name>A0A239S8T6_9BURK</name>
<feature type="binding site" evidence="12">
    <location>
        <position position="129"/>
    </location>
    <ligand>
        <name>Mg(2+)</name>
        <dbReference type="ChEBI" id="CHEBI:18420"/>
    </ligand>
</feature>
<dbReference type="AlphaFoldDB" id="A0A239S8T6"/>
<evidence type="ECO:0000256" key="12">
    <source>
        <dbReference type="PIRSR" id="PIRSR006118-2"/>
    </source>
</evidence>
<keyword evidence="14" id="KW-1185">Reference proteome</keyword>
<keyword evidence="7 12" id="KW-0479">Metal-binding</keyword>
<dbReference type="EC" id="3.1.3.45" evidence="5"/>
<accession>A0A239S8T6</accession>
<dbReference type="SFLD" id="SFLDG01136">
    <property type="entry name" value="C1.6:_Phosphoserine_Phosphatas"/>
    <property type="match status" value="1"/>
</dbReference>
<dbReference type="InterPro" id="IPR050793">
    <property type="entry name" value="CMP-NeuNAc_synthase"/>
</dbReference>
<feature type="binding site" evidence="12">
    <location>
        <position position="36"/>
    </location>
    <ligand>
        <name>Mg(2+)</name>
        <dbReference type="ChEBI" id="CHEBI:18420"/>
    </ligand>
</feature>
<evidence type="ECO:0000313" key="14">
    <source>
        <dbReference type="Proteomes" id="UP000215126"/>
    </source>
</evidence>
<dbReference type="Pfam" id="PF08282">
    <property type="entry name" value="Hydrolase_3"/>
    <property type="match status" value="1"/>
</dbReference>
<feature type="binding site" evidence="12">
    <location>
        <position position="38"/>
    </location>
    <ligand>
        <name>substrate</name>
    </ligand>
</feature>